<feature type="region of interest" description="Disordered" evidence="12">
    <location>
        <begin position="355"/>
        <end position="378"/>
    </location>
</feature>
<feature type="domain" description="C2H2-type" evidence="13">
    <location>
        <begin position="1942"/>
        <end position="1960"/>
    </location>
</feature>
<feature type="domain" description="C2H2-type" evidence="13">
    <location>
        <begin position="1243"/>
        <end position="1270"/>
    </location>
</feature>
<dbReference type="SUPFAM" id="SSF57667">
    <property type="entry name" value="beta-beta-alpha zinc fingers"/>
    <property type="match status" value="21"/>
</dbReference>
<feature type="region of interest" description="Disordered" evidence="12">
    <location>
        <begin position="1422"/>
        <end position="1445"/>
    </location>
</feature>
<feature type="compositionally biased region" description="Basic and acidic residues" evidence="12">
    <location>
        <begin position="368"/>
        <end position="378"/>
    </location>
</feature>
<feature type="region of interest" description="Disordered" evidence="12">
    <location>
        <begin position="758"/>
        <end position="777"/>
    </location>
</feature>
<proteinExistence type="inferred from homology"/>
<feature type="region of interest" description="Disordered" evidence="12">
    <location>
        <begin position="2378"/>
        <end position="2413"/>
    </location>
</feature>
<feature type="compositionally biased region" description="Basic and acidic residues" evidence="12">
    <location>
        <begin position="2202"/>
        <end position="2221"/>
    </location>
</feature>
<dbReference type="FunFam" id="3.30.160.60:FF:000100">
    <property type="entry name" value="Zinc finger 45-like"/>
    <property type="match status" value="1"/>
</dbReference>
<evidence type="ECO:0000256" key="10">
    <source>
        <dbReference type="ARBA" id="ARBA00023242"/>
    </source>
</evidence>
<feature type="region of interest" description="Disordered" evidence="12">
    <location>
        <begin position="2543"/>
        <end position="2573"/>
    </location>
</feature>
<dbReference type="InterPro" id="IPR050826">
    <property type="entry name" value="Krueppel_C2H2_ZnFinger"/>
</dbReference>
<feature type="domain" description="C2H2-type" evidence="13">
    <location>
        <begin position="2261"/>
        <end position="2288"/>
    </location>
</feature>
<feature type="region of interest" description="Disordered" evidence="12">
    <location>
        <begin position="235"/>
        <end position="257"/>
    </location>
</feature>
<keyword evidence="9" id="KW-0804">Transcription</keyword>
<feature type="domain" description="C2H2-type" evidence="13">
    <location>
        <begin position="1914"/>
        <end position="1941"/>
    </location>
</feature>
<dbReference type="SMART" id="SM00355">
    <property type="entry name" value="ZnF_C2H2"/>
    <property type="match status" value="46"/>
</dbReference>
<name>A0A6G1PP56_CHAAH</name>
<keyword evidence="15" id="KW-1185">Reference proteome</keyword>
<feature type="domain" description="C2H2-type" evidence="13">
    <location>
        <begin position="2871"/>
        <end position="2898"/>
    </location>
</feature>
<reference evidence="14 15" key="1">
    <citation type="submission" date="2019-02" db="EMBL/GenBank/DDBJ databases">
        <title>Opniocepnalus argus genome.</title>
        <authorList>
            <person name="Zhou C."/>
            <person name="Xiao S."/>
        </authorList>
    </citation>
    <scope>NUCLEOTIDE SEQUENCE [LARGE SCALE GENOMIC DNA]</scope>
    <source>
        <strain evidence="14">OARG1902GOOAL</strain>
        <tissue evidence="14">Muscle</tissue>
    </source>
</reference>
<feature type="domain" description="C2H2-type" evidence="13">
    <location>
        <begin position="1551"/>
        <end position="1578"/>
    </location>
</feature>
<feature type="compositionally biased region" description="Polar residues" evidence="12">
    <location>
        <begin position="856"/>
        <end position="871"/>
    </location>
</feature>
<dbReference type="Gene3D" id="3.30.160.60">
    <property type="entry name" value="Classic Zinc Finger"/>
    <property type="match status" value="29"/>
</dbReference>
<feature type="domain" description="C2H2-type" evidence="13">
    <location>
        <begin position="997"/>
        <end position="1024"/>
    </location>
</feature>
<evidence type="ECO:0000256" key="12">
    <source>
        <dbReference type="SAM" id="MobiDB-lite"/>
    </source>
</evidence>
<feature type="region of interest" description="Disordered" evidence="12">
    <location>
        <begin position="2201"/>
        <end position="2221"/>
    </location>
</feature>
<dbReference type="PROSITE" id="PS00028">
    <property type="entry name" value="ZINC_FINGER_C2H2_1"/>
    <property type="match status" value="35"/>
</dbReference>
<keyword evidence="8" id="KW-0238">DNA-binding</keyword>
<feature type="compositionally biased region" description="Polar residues" evidence="12">
    <location>
        <begin position="1428"/>
        <end position="1439"/>
    </location>
</feature>
<dbReference type="FunFam" id="3.30.160.60:FF:000006">
    <property type="entry name" value="Zinc finger protein 184 (Kruppel-like)"/>
    <property type="match status" value="1"/>
</dbReference>
<feature type="domain" description="C2H2-type" evidence="13">
    <location>
        <begin position="2472"/>
        <end position="2499"/>
    </location>
</feature>
<feature type="domain" description="C2H2-type" evidence="13">
    <location>
        <begin position="1728"/>
        <end position="1755"/>
    </location>
</feature>
<feature type="domain" description="C2H2-type" evidence="13">
    <location>
        <begin position="1638"/>
        <end position="1665"/>
    </location>
</feature>
<evidence type="ECO:0000256" key="7">
    <source>
        <dbReference type="ARBA" id="ARBA00023015"/>
    </source>
</evidence>
<evidence type="ECO:0000256" key="8">
    <source>
        <dbReference type="ARBA" id="ARBA00023125"/>
    </source>
</evidence>
<protein>
    <submittedName>
        <fullName evidence="14">Zinc finger protein 208 Zinc finger protein 91-like</fullName>
    </submittedName>
</protein>
<keyword evidence="5 11" id="KW-0863">Zinc-finger</keyword>
<evidence type="ECO:0000256" key="3">
    <source>
        <dbReference type="ARBA" id="ARBA00022723"/>
    </source>
</evidence>
<feature type="domain" description="C2H2-type" evidence="13">
    <location>
        <begin position="2642"/>
        <end position="2669"/>
    </location>
</feature>
<gene>
    <name evidence="14" type="ORF">EXN66_Car007443</name>
</gene>
<feature type="domain" description="C2H2-type" evidence="13">
    <location>
        <begin position="2527"/>
        <end position="2554"/>
    </location>
</feature>
<feature type="domain" description="C2H2-type" evidence="13">
    <location>
        <begin position="2611"/>
        <end position="2633"/>
    </location>
</feature>
<feature type="domain" description="C2H2-type" evidence="13">
    <location>
        <begin position="2929"/>
        <end position="2956"/>
    </location>
</feature>
<keyword evidence="3" id="KW-0479">Metal-binding</keyword>
<keyword evidence="6" id="KW-0862">Zinc</keyword>
<feature type="domain" description="C2H2-type" evidence="13">
    <location>
        <begin position="1395"/>
        <end position="1422"/>
    </location>
</feature>
<feature type="compositionally biased region" description="Basic and acidic residues" evidence="12">
    <location>
        <begin position="2551"/>
        <end position="2569"/>
    </location>
</feature>
<dbReference type="GO" id="GO:0005694">
    <property type="term" value="C:chromosome"/>
    <property type="evidence" value="ECO:0007669"/>
    <property type="project" value="UniProtKB-ARBA"/>
</dbReference>
<dbReference type="InterPro" id="IPR013087">
    <property type="entry name" value="Znf_C2H2_type"/>
</dbReference>
<feature type="domain" description="C2H2-type" evidence="13">
    <location>
        <begin position="2418"/>
        <end position="2445"/>
    </location>
</feature>
<feature type="domain" description="C2H2-type" evidence="13">
    <location>
        <begin position="1341"/>
        <end position="1368"/>
    </location>
</feature>
<feature type="domain" description="C2H2-type" evidence="13">
    <location>
        <begin position="2019"/>
        <end position="2047"/>
    </location>
</feature>
<dbReference type="PANTHER" id="PTHR24377">
    <property type="entry name" value="IP01015P-RELATED"/>
    <property type="match status" value="1"/>
</dbReference>
<feature type="domain" description="C2H2-type" evidence="13">
    <location>
        <begin position="1756"/>
        <end position="1783"/>
    </location>
</feature>
<reference evidence="15" key="2">
    <citation type="submission" date="2019-02" db="EMBL/GenBank/DDBJ databases">
        <title>Opniocepnalus argus Var Kimnra genome.</title>
        <authorList>
            <person name="Zhou C."/>
            <person name="Xiao S."/>
        </authorList>
    </citation>
    <scope>NUCLEOTIDE SEQUENCE [LARGE SCALE GENOMIC DNA]</scope>
</reference>
<feature type="region of interest" description="Disordered" evidence="12">
    <location>
        <begin position="16"/>
        <end position="37"/>
    </location>
</feature>
<feature type="domain" description="C2H2-type" evidence="13">
    <location>
        <begin position="2229"/>
        <end position="2256"/>
    </location>
</feature>
<accession>A0A6G1PP56</accession>
<evidence type="ECO:0000256" key="9">
    <source>
        <dbReference type="ARBA" id="ARBA00023163"/>
    </source>
</evidence>
<dbReference type="FunFam" id="3.30.160.60:FF:000446">
    <property type="entry name" value="Zinc finger protein"/>
    <property type="match status" value="3"/>
</dbReference>
<evidence type="ECO:0000313" key="15">
    <source>
        <dbReference type="Proteomes" id="UP000503349"/>
    </source>
</evidence>
<feature type="region of interest" description="Disordered" evidence="12">
    <location>
        <begin position="588"/>
        <end position="613"/>
    </location>
</feature>
<feature type="compositionally biased region" description="Polar residues" evidence="12">
    <location>
        <begin position="592"/>
        <end position="601"/>
    </location>
</feature>
<comment type="subcellular location">
    <subcellularLocation>
        <location evidence="1">Nucleus</location>
    </subcellularLocation>
</comment>
<sequence>MAHGWDSYFNIHPPLSPDSGSLRRKSESEGGLSKHIENFTGHHDFAGAEASHEAHATTSNFNTNSYSNPNIENSSSDCVYQSYYTETPWQADGEQMEKEYLPECGNGDISDFATDGLSTSGSFPSTFATDLQEIKQDCGIVATSFLEDYSDVSSCSDADVTETRPSCKFMANTSVQKLKTGVTTKHSLPEWLFSQSGNAVFPTESLCPNMSETNIILPTSSTVETKENIAKCAQEEMESPEKSVKSSPEHDQSSATSNVMLTISTETVKNGNNSDGCEYQKPKKEMERVLTPENYSDMTISGYKNLSDGIEDYPGGIQEEQITAITQSILTKFRKEQDYVDEKALRNEIEESLSPKDQGYGNVNSVDCQKRNATDDEPAKTEILQREALESFDQQKFLNPNFMGDQDQKIEIECEETELNTTQSTGLLGIRVSKDRIHKLTNFTSPLKSSHDVDSSLQLPKQQFYKSIAGHLSDYSDKDEQSVSSHAKSCLQSVSFNAGILPCLKKDWTSTGEKTVTFSTPDCNGVTSDNLFTDTSDMKGQSAIDLPEFILQADSSSTDIKPDLEKELTEPSRRTNATSSTVQECIGPAVTSGKNEPSVSSHAKYHLQPTSSSTDINSCLEKEMISLLEKETTTSFTAPDCSGSGEFGLQTQRPSTNINPCLEKDCTRTKQKTTTLSLDPDCNGPGATSDKNKLDVKTGSIGINPSLKEELTYQAGRVNAPSSEYSSFALTSDDNNGSVSSYSESCLQLNTSNRDINPCLEKDTSSRETSFSTENSTNLLHQSSVALEPQTLELDVSENARESFEILETTVEDGSMLGMLYGEPLSREESSCDTNESKPDTSEYKEMPEAKYDGSTMENSKGQALQRNPSGQKRKDLHPVVILKTLESIDGVNNSYHCAGCKHTTNSIDNLIEHHHFCHSVPNFQFCKTCNLYLITNEEAEKHLCGVTEESPKLSSASSPQKKTCRGKHKCNRCGLLFSKIVQFIRHMRIHTGKTPFKCNKCGLYFAQAGTLQRHLRIPGRCKQTNHHVITSNVVSNKVKSMLPPEDLIQYRANLPECNVKLVDISKTNLCSLCGKYFLTAEKTEKHVYNIHKKSMAVSTNQFSTKVSGENTPKEEDGTRGKYKCPLCPRLFKYSYNRARHLRDCVRDSVYGGKEKVGGKYRCPLCSTTFTLSSNRYRHIKAFCLRQCLSRLAKEKAKSDQKAEEKKSNELEQKIPPKENEEIKMPKANEQKKTTDAGTLPRYKCSLCPAAFCHASGKYKHMKKHELFKLTGKMFRYRISVFSTMSKPAILTSTKNEKIKDNLNSTETNSLTLSCHFCGKFFSTSQSLKKHERNHRGERPYRCLECGKGFKKRAHLFGHKIVHQRRIQCTVCRKILPTIGELIQHRSSHLKRGMLQCPDCDLQFQYPAHLLRHLDAHRNRENKAPQLEESTQLKPQQPVKSVKEESGPKQVQCSLCKEIFNDAQILRKHCLTHISGSSSNQCPFCKHNFNNRRYLLRHMIKHTGDKPYSCENCGKQFYRHLYLKLHNESCFPAQVGHPVTVESYTKTKRPYHCSYCPRTFCKKNRLKNHHHGHKANTLLLCSRCGQYFGFRKLNQHQKNCGETEDPLADSPNIKSTSQINQNIHNISLQTNTSKVLQLKCPHCTQRFKYRSLLLRHLVSHTGLQPYACMHCGHRYGSQTMCLQHEAFCDGVYKEGLSKVKSNAAAKLSSMPIIEEATPKPQAEGENEYKCKFCTKTFIKSRNLRHHILTHNEVKPYRCKACDSCFSRYDHLKVHQTRCKGKKQRLEVCIPKISLDDVGKGWQIKFGNEPAKKQESFECKVCLRSFPTQSRLSRHVTMFHVTKLFKCARCGSSFAHEKSLKKHRKMNRCRRISNEANPLQKGPDPLTENLTNPLQGVKSRILQRIKPCFNKKYKYVCSYCPRAFGNSWQLGVHTRLHTGEKPFACDYCGQSFIRKDYLQRHFAKCTKKQLNQVLCDRCGGFFSKMKLENHKKNCTVVPSISESKSCQDEQSVSQSPPKGFSCAYCNSRFLLFSQLQEHFLNAHKLETMVPLASTAPLQHHLSNMPNIKEEPLDESYDKLHNEDANLTCKLDTDVNSEVTKQFFCPECCISFASKSGLSAHLRGHARKYPFKCKTCKKGFWNKSLLRNHYRKCRFGPTSERNSTQNLEIPLKAEIDFALNDPVLVFKEGSKTTGTAVLQTNVPCKDDSMDRSSQKSKEVQSSSSKEKAVQYQCSECDKSFTDGLLLISHLEDHGREEQEKKRNTCSKCGRVCDSQSSLDKHMKMHGIDKKYPCPDCSKMVYTSSDLEIHRTCHDTNRPFACKLCNQRFWTRPSLCNHYGEDHRDDAFFCLFCNKAYSVKKSLTRHYRKWHQKEQKDLGGIVQGRSNIEEQSIGQVSTTGESDEDENNGSGESDSDSAPYFPCHVCGKTFTTSESLEDHQRCHLGEKPHECEECGKCFFQASQLQQHQRMHKSEFQCQACGRGFVSLFALRKHKHTHGKSRPYRCSKCHLSFTGPSQLAEHMSTHREENFPCDICNHVFLSKSSRAEHRKSHSKSGDQHPHSILKEEHEKSSPLKNASILTKELKYRCGVCSERFRDPEELSEHGCMAAKERPYSCSDCSKHFLHASHLKKHKATHQPSWSSSEYPCNKCNKCFSSSQHFLSHLKTHIDTAASFKLNLEERDEGPSHNFICPVCHQFFASAAELSCHFPTHPDGTFERKICKKSVPSGSKVYKLERHHLTLATEFECTECGQNFLESDAFHQHICSHQQHTIMENKYKDPSAKVSSSSYSQAGDDEEVDVTGEDLYNCPHCSRQFTSKSSLLEHQNKQHFNEKPFKCELCGKTFALRRYLREHERRHQIKLTSQNTSQSPEKKFRCTQCHTKFNTTQDLSVHMRLHAEKEVGEFRCDMCYKSFSQWHLLKLHQESHVGEVVYECTECDKAFAFPHLLEEHQRTHAGSSH</sequence>
<feature type="domain" description="C2H2-type" evidence="13">
    <location>
        <begin position="2803"/>
        <end position="2831"/>
    </location>
</feature>
<evidence type="ECO:0000256" key="5">
    <source>
        <dbReference type="ARBA" id="ARBA00022771"/>
    </source>
</evidence>
<dbReference type="GO" id="GO:0045893">
    <property type="term" value="P:positive regulation of DNA-templated transcription"/>
    <property type="evidence" value="ECO:0007669"/>
    <property type="project" value="UniProtKB-ARBA"/>
</dbReference>
<feature type="domain" description="C2H2-type" evidence="13">
    <location>
        <begin position="1816"/>
        <end position="1839"/>
    </location>
</feature>
<evidence type="ECO:0000256" key="1">
    <source>
        <dbReference type="ARBA" id="ARBA00004123"/>
    </source>
</evidence>
<feature type="domain" description="C2H2-type" evidence="13">
    <location>
        <begin position="1123"/>
        <end position="1156"/>
    </location>
</feature>
<dbReference type="FunFam" id="3.30.160.60:FF:002343">
    <property type="entry name" value="Zinc finger protein 33A"/>
    <property type="match status" value="2"/>
</dbReference>
<feature type="domain" description="C2H2-type" evidence="13">
    <location>
        <begin position="2446"/>
        <end position="2473"/>
    </location>
</feature>
<dbReference type="InterPro" id="IPR036236">
    <property type="entry name" value="Znf_C2H2_sf"/>
</dbReference>
<evidence type="ECO:0000313" key="14">
    <source>
        <dbReference type="EMBL" id="KAF3691768.1"/>
    </source>
</evidence>
<feature type="domain" description="C2H2-type" evidence="13">
    <location>
        <begin position="2583"/>
        <end position="2610"/>
    </location>
</feature>
<dbReference type="Proteomes" id="UP000503349">
    <property type="component" value="Chromosome 7"/>
</dbReference>
<feature type="domain" description="C2H2-type" evidence="13">
    <location>
        <begin position="2101"/>
        <end position="2128"/>
    </location>
</feature>
<keyword evidence="4" id="KW-0677">Repeat</keyword>
<feature type="domain" description="C2H2-type" evidence="13">
    <location>
        <begin position="1508"/>
        <end position="1526"/>
    </location>
</feature>
<dbReference type="PROSITE" id="PS50157">
    <property type="entry name" value="ZINC_FINGER_C2H2_2"/>
    <property type="match status" value="38"/>
</dbReference>
<dbReference type="EMBL" id="CM015718">
    <property type="protein sequence ID" value="KAF3691768.1"/>
    <property type="molecule type" value="Genomic_DNA"/>
</dbReference>
<comment type="similarity">
    <text evidence="2">Belongs to the krueppel C2H2-type zinc-finger protein family.</text>
</comment>
<feature type="domain" description="C2H2-type" evidence="13">
    <location>
        <begin position="2901"/>
        <end position="2928"/>
    </location>
</feature>
<feature type="domain" description="C2H2-type" evidence="13">
    <location>
        <begin position="1313"/>
        <end position="1340"/>
    </location>
</feature>
<feature type="compositionally biased region" description="Basic and acidic residues" evidence="12">
    <location>
        <begin position="239"/>
        <end position="252"/>
    </location>
</feature>
<dbReference type="GO" id="GO:0043565">
    <property type="term" value="F:sequence-specific DNA binding"/>
    <property type="evidence" value="ECO:0007669"/>
    <property type="project" value="UniProtKB-ARBA"/>
</dbReference>
<feature type="domain" description="C2H2-type" evidence="13">
    <location>
        <begin position="2129"/>
        <end position="2160"/>
    </location>
</feature>
<feature type="compositionally biased region" description="Basic and acidic residues" evidence="12">
    <location>
        <begin position="24"/>
        <end position="37"/>
    </location>
</feature>
<feature type="domain" description="C2H2-type" evidence="13">
    <location>
        <begin position="2500"/>
        <end position="2527"/>
    </location>
</feature>
<dbReference type="GO" id="GO:0005634">
    <property type="term" value="C:nucleus"/>
    <property type="evidence" value="ECO:0007669"/>
    <property type="project" value="UniProtKB-SubCell"/>
</dbReference>
<feature type="domain" description="C2H2-type" evidence="13">
    <location>
        <begin position="1844"/>
        <end position="1871"/>
    </location>
</feature>
<dbReference type="Pfam" id="PF00096">
    <property type="entry name" value="zf-C2H2"/>
    <property type="match status" value="13"/>
</dbReference>
<feature type="domain" description="C2H2-type" evidence="13">
    <location>
        <begin position="2345"/>
        <end position="2373"/>
    </location>
</feature>
<feature type="domain" description="C2H2-type" evidence="13">
    <location>
        <begin position="2289"/>
        <end position="2316"/>
    </location>
</feature>
<dbReference type="GO" id="GO:0008270">
    <property type="term" value="F:zinc ion binding"/>
    <property type="evidence" value="ECO:0007669"/>
    <property type="project" value="UniProtKB-KW"/>
</dbReference>
<feature type="compositionally biased region" description="Polar residues" evidence="12">
    <location>
        <begin position="2381"/>
        <end position="2397"/>
    </location>
</feature>
<evidence type="ECO:0000256" key="4">
    <source>
        <dbReference type="ARBA" id="ARBA00022737"/>
    </source>
</evidence>
<feature type="domain" description="C2H2-type" evidence="13">
    <location>
        <begin position="2832"/>
        <end position="2854"/>
    </location>
</feature>
<feature type="region of interest" description="Disordered" evidence="12">
    <location>
        <begin position="1199"/>
        <end position="1234"/>
    </location>
</feature>
<evidence type="ECO:0000256" key="11">
    <source>
        <dbReference type="PROSITE-ProRule" id="PRU00042"/>
    </source>
</evidence>
<dbReference type="FunFam" id="3.30.160.60:FF:001732">
    <property type="entry name" value="Zgc:162936"/>
    <property type="match status" value="1"/>
</dbReference>
<evidence type="ECO:0000256" key="2">
    <source>
        <dbReference type="ARBA" id="ARBA00006991"/>
    </source>
</evidence>
<feature type="compositionally biased region" description="Polar residues" evidence="12">
    <location>
        <begin position="767"/>
        <end position="777"/>
    </location>
</feature>
<keyword evidence="10" id="KW-0539">Nucleus</keyword>
<keyword evidence="7" id="KW-0805">Transcription regulation</keyword>
<organism evidence="14 15">
    <name type="scientific">Channa argus</name>
    <name type="common">Northern snakehead</name>
    <name type="synonym">Ophicephalus argus</name>
    <dbReference type="NCBI Taxonomy" id="215402"/>
    <lineage>
        <taxon>Eukaryota</taxon>
        <taxon>Metazoa</taxon>
        <taxon>Chordata</taxon>
        <taxon>Craniata</taxon>
        <taxon>Vertebrata</taxon>
        <taxon>Euteleostomi</taxon>
        <taxon>Actinopterygii</taxon>
        <taxon>Neopterygii</taxon>
        <taxon>Teleostei</taxon>
        <taxon>Neoteleostei</taxon>
        <taxon>Acanthomorphata</taxon>
        <taxon>Anabantaria</taxon>
        <taxon>Anabantiformes</taxon>
        <taxon>Channoidei</taxon>
        <taxon>Channidae</taxon>
        <taxon>Channa</taxon>
    </lineage>
</organism>
<feature type="region of interest" description="Disordered" evidence="12">
    <location>
        <begin position="824"/>
        <end position="874"/>
    </location>
</feature>
<evidence type="ECO:0000256" key="6">
    <source>
        <dbReference type="ARBA" id="ARBA00022833"/>
    </source>
</evidence>
<feature type="domain" description="C2H2-type" evidence="13">
    <location>
        <begin position="2742"/>
        <end position="2769"/>
    </location>
</feature>
<feature type="domain" description="C2H2-type" evidence="13">
    <location>
        <begin position="969"/>
        <end position="996"/>
    </location>
</feature>
<feature type="compositionally biased region" description="Basic and acidic residues" evidence="12">
    <location>
        <begin position="825"/>
        <end position="852"/>
    </location>
</feature>
<evidence type="ECO:0000259" key="13">
    <source>
        <dbReference type="PROSITE" id="PS50157"/>
    </source>
</evidence>
<feature type="domain" description="C2H2-type" evidence="13">
    <location>
        <begin position="1480"/>
        <end position="1507"/>
    </location>
</feature>